<dbReference type="Proteomes" id="UP000031552">
    <property type="component" value="Unassembled WGS sequence"/>
</dbReference>
<dbReference type="STRING" id="1437425.CSEC_1190"/>
<keyword evidence="2" id="KW-1003">Cell membrane</keyword>
<evidence type="ECO:0000256" key="1">
    <source>
        <dbReference type="ARBA" id="ARBA00004651"/>
    </source>
</evidence>
<evidence type="ECO:0000256" key="4">
    <source>
        <dbReference type="ARBA" id="ARBA00022989"/>
    </source>
</evidence>
<protein>
    <submittedName>
        <fullName evidence="7">Conserved putative membrane protein</fullName>
    </submittedName>
</protein>
<dbReference type="GO" id="GO:0005886">
    <property type="term" value="C:plasma membrane"/>
    <property type="evidence" value="ECO:0007669"/>
    <property type="project" value="UniProtKB-SubCell"/>
</dbReference>
<dbReference type="OrthoDB" id="598027at2"/>
<gene>
    <name evidence="7" type="ORF">CSEC_1190</name>
</gene>
<evidence type="ECO:0000313" key="8">
    <source>
        <dbReference type="Proteomes" id="UP000031552"/>
    </source>
</evidence>
<keyword evidence="5 6" id="KW-0472">Membrane</keyword>
<dbReference type="EMBL" id="CCEJ010000004">
    <property type="protein sequence ID" value="CDR34013.1"/>
    <property type="molecule type" value="Genomic_DNA"/>
</dbReference>
<accession>A0A090D224</accession>
<evidence type="ECO:0000256" key="2">
    <source>
        <dbReference type="ARBA" id="ARBA00022475"/>
    </source>
</evidence>
<dbReference type="AlphaFoldDB" id="A0A090D224"/>
<dbReference type="Pfam" id="PF06146">
    <property type="entry name" value="PsiE"/>
    <property type="match status" value="1"/>
</dbReference>
<name>A0A090D224_9BACT</name>
<feature type="transmembrane region" description="Helical" evidence="6">
    <location>
        <begin position="32"/>
        <end position="53"/>
    </location>
</feature>
<comment type="subcellular location">
    <subcellularLocation>
        <location evidence="1">Cell membrane</location>
        <topology evidence="1">Multi-pass membrane protein</topology>
    </subcellularLocation>
</comment>
<feature type="transmembrane region" description="Helical" evidence="6">
    <location>
        <begin position="127"/>
        <end position="147"/>
    </location>
</feature>
<keyword evidence="8" id="KW-1185">Reference proteome</keyword>
<organism evidence="7 8">
    <name type="scientific">Candidatus Criblamydia sequanensis CRIB-18</name>
    <dbReference type="NCBI Taxonomy" id="1437425"/>
    <lineage>
        <taxon>Bacteria</taxon>
        <taxon>Pseudomonadati</taxon>
        <taxon>Chlamydiota</taxon>
        <taxon>Chlamydiia</taxon>
        <taxon>Parachlamydiales</taxon>
        <taxon>Candidatus Criblamydiaceae</taxon>
        <taxon>Candidatus Criblamydia</taxon>
    </lineage>
</organism>
<comment type="caution">
    <text evidence="7">The sequence shown here is derived from an EMBL/GenBank/DDBJ whole genome shotgun (WGS) entry which is preliminary data.</text>
</comment>
<evidence type="ECO:0000313" key="7">
    <source>
        <dbReference type="EMBL" id="CDR34013.1"/>
    </source>
</evidence>
<evidence type="ECO:0000256" key="3">
    <source>
        <dbReference type="ARBA" id="ARBA00022692"/>
    </source>
</evidence>
<proteinExistence type="predicted"/>
<dbReference type="InterPro" id="IPR020948">
    <property type="entry name" value="P_starv_induced_PsiE-like"/>
</dbReference>
<keyword evidence="3 6" id="KW-0812">Transmembrane</keyword>
<keyword evidence="4 6" id="KW-1133">Transmembrane helix</keyword>
<evidence type="ECO:0000256" key="5">
    <source>
        <dbReference type="ARBA" id="ARBA00023136"/>
    </source>
</evidence>
<feature type="transmembrane region" description="Helical" evidence="6">
    <location>
        <begin position="73"/>
        <end position="93"/>
    </location>
</feature>
<dbReference type="eggNOG" id="COG3431">
    <property type="taxonomic scope" value="Bacteria"/>
</dbReference>
<evidence type="ECO:0000256" key="6">
    <source>
        <dbReference type="SAM" id="Phobius"/>
    </source>
</evidence>
<reference evidence="7" key="2">
    <citation type="submission" date="2014-09" db="EMBL/GenBank/DDBJ databases">
        <title>Criblamydia sequanensis harbors a mega-plasmid encoding arsenite resistance.</title>
        <authorList>
            <person name="Bertelli C."/>
            <person name="Goesmann A."/>
            <person name="Greub G."/>
        </authorList>
    </citation>
    <scope>NUCLEOTIDE SEQUENCE [LARGE SCALE GENOMIC DNA]</scope>
    <source>
        <strain evidence="7">CRIB-18</strain>
    </source>
</reference>
<dbReference type="RefSeq" id="WP_053331833.1">
    <property type="nucleotide sequence ID" value="NZ_CCEJ010000004.1"/>
</dbReference>
<reference evidence="7" key="1">
    <citation type="submission" date="2013-12" db="EMBL/GenBank/DDBJ databases">
        <authorList>
            <person name="Linke B."/>
        </authorList>
    </citation>
    <scope>NUCLEOTIDE SEQUENCE [LARGE SCALE GENOMIC DNA]</scope>
    <source>
        <strain evidence="7">CRIB-18</strain>
    </source>
</reference>
<sequence length="161" mass="18377">MDDEHLGIVASKNAEDRYLNFLQSIIRWSLRVLALLMALVVVLGVADVCWILYQKLWEEPAFLLNISDMFSVFGAFLAVLIAIEIYVNIVLYLKENTIHVRLVVATALMAISRKIIVFDYAYTTPMFVLASAFTVFALGITYYLLLLQLKPKEKEKLIDEP</sequence>
<feature type="transmembrane region" description="Helical" evidence="6">
    <location>
        <begin position="100"/>
        <end position="121"/>
    </location>
</feature>